<proteinExistence type="predicted"/>
<organism evidence="3 4">
    <name type="scientific">Clytia hemisphaerica</name>
    <dbReference type="NCBI Taxonomy" id="252671"/>
    <lineage>
        <taxon>Eukaryota</taxon>
        <taxon>Metazoa</taxon>
        <taxon>Cnidaria</taxon>
        <taxon>Hydrozoa</taxon>
        <taxon>Hydroidolina</taxon>
        <taxon>Leptothecata</taxon>
        <taxon>Obeliida</taxon>
        <taxon>Clytiidae</taxon>
        <taxon>Clytia</taxon>
    </lineage>
</organism>
<sequence>MALPTVNAQQSVKDEYENWLRLATLLHSCLKIALWEVLHNDKNDPNYIGLPVDPKSLKTEFKNQIEKIKDLQKKKPTRPKILNKEQVDCLLPPNSQETDSKCFDVTLLCVLIIQFTDLPPPVETGSWWSEVKPNDISVAAWVIRARNWRNKVLHHSNPDLIDANQFNTFWTECEHILHGLGYVNNAKIQNLKTVSLDKNNHLVAKALTSLADLKREIAKNAKDITENKVNITENTVKIAENTEKITKNTEKLTENTEKLTENTEKLTENTENITENTVKLTEYAEKLTENTEKLTEYAEKLTENTEKLTEYSENITENAENIAEFKENIAEFRLKQDHQEKKINDISAELQFSRLNLAQGINHLQANKEQTVGYPISIEKGKCLSEVIEYILKTIAGDYSRFLSSLRQASSTELHHLDLKELLQKVQWKTIQQKLERLGKHGRNMVQYITENTLTTEDIKYASEKLKDESEKNIERLIKLLNKPFDCNDEEEDDTTKENLFTDLTVLKAGEKDKDVNNSDREILLQQRHLQKQSIEIDELFQKDDKIVFVRGVGGMGKTTLIEMYASRLITKKLNNNLPIDFVFYLSCRKVNMLLRKGESKSGDFESLSVTKVLESEYPEIFPRIITVEDLKPIACRVLIIVDGLDELQDVYKSNTNIQRNTPFQVITDLINTKGDFLDGHNSIACGRPKACDFIKSHISNHANSIRENIKIKTVEVCGFKDENVIKYIDRFFGKNKEKADRVKKAINSSENLKFMSNVPVFLMVICKVYSKDLIKINTLTELYMFACSVFLKDHLKTQNEKDENHQDLISIVDNKFIMDCIFSIMVLSVNTYMKNQVLFDVQDIAKLGCPVDLETTGFIDKINRGPMKTPIFQFKHLVLQEFFCGFYLHVTKEISRFKNNTEFPSCAPIIFGINRLLRDNENELFIKFYEGIAQAMIRRNKPSLIDKAKRKFHRLRFQWYISKHSLDIPDCMKEANHIVIDTDIPECQEFLTNLYESKLKIECPSAEVKVVNLPRGIDLRNTLFMIEHLHLKLNFPDCMIGDEYLIVDTGLDECVRFIEFVYESKIRLNESLPVLINNLKMPMIDALSRKLFIVKMSFVLTHLRLALKIPSCMDGTDGFVLNTNLPACQFFLEIFFESHQGQKISNYSHSFVRIASLVTGTDFRYACSMIERLHLTVKIPSCMIGRDSIIITPGITECKWLITFLNSFKAPVHFPFDRVELTSASATVDLGNTATIIKYYELKLKLPKCMQGEHALIINTDSEKCMEFIKLYSALNEKLAIDPSFHAAEIVGSIRLMRETHSIMSWLNLKLRIPSCMVGPKSLIINTEKTDCTTFLALIYQSNPIVENLFSYQVGQVELQGKLNGTDNIRNAQFFINAYSLKLQIPSCMIGDGSIIIDVALPECRRFMTMLYEAKFEIKWPYQRVVIRGELFNFDKRNVIYFTNAYPKLQIIYE</sequence>
<evidence type="ECO:0000313" key="3">
    <source>
        <dbReference type="EnsemblMetazoa" id="CLYHEMP003348.1"/>
    </source>
</evidence>
<evidence type="ECO:0000259" key="2">
    <source>
        <dbReference type="PROSITE" id="PS50837"/>
    </source>
</evidence>
<dbReference type="EnsemblMetazoa" id="CLYHEMT003348.1">
    <property type="protein sequence ID" value="CLYHEMP003348.1"/>
    <property type="gene ID" value="CLYHEMG003348"/>
</dbReference>
<dbReference type="GeneID" id="136807703"/>
<reference evidence="3" key="1">
    <citation type="submission" date="2021-01" db="UniProtKB">
        <authorList>
            <consortium name="EnsemblMetazoa"/>
        </authorList>
    </citation>
    <scope>IDENTIFICATION</scope>
</reference>
<dbReference type="InterPro" id="IPR007111">
    <property type="entry name" value="NACHT_NTPase"/>
</dbReference>
<feature type="domain" description="NACHT" evidence="2">
    <location>
        <begin position="546"/>
        <end position="648"/>
    </location>
</feature>
<dbReference type="SUPFAM" id="SSF52540">
    <property type="entry name" value="P-loop containing nucleoside triphosphate hydrolases"/>
    <property type="match status" value="1"/>
</dbReference>
<dbReference type="Gene3D" id="3.40.50.300">
    <property type="entry name" value="P-loop containing nucleotide triphosphate hydrolases"/>
    <property type="match status" value="1"/>
</dbReference>
<dbReference type="InterPro" id="IPR027417">
    <property type="entry name" value="P-loop_NTPase"/>
</dbReference>
<evidence type="ECO:0000313" key="4">
    <source>
        <dbReference type="Proteomes" id="UP000594262"/>
    </source>
</evidence>
<dbReference type="SUPFAM" id="SSF58104">
    <property type="entry name" value="Methyl-accepting chemotaxis protein (MCP) signaling domain"/>
    <property type="match status" value="1"/>
</dbReference>
<keyword evidence="1" id="KW-0175">Coiled coil</keyword>
<name>A0A7M5WQV1_9CNID</name>
<dbReference type="PANTHER" id="PTHR46844:SF1">
    <property type="entry name" value="SLR5058 PROTEIN"/>
    <property type="match status" value="1"/>
</dbReference>
<dbReference type="Gene3D" id="1.10.287.950">
    <property type="entry name" value="Methyl-accepting chemotaxis protein"/>
    <property type="match status" value="1"/>
</dbReference>
<dbReference type="Pfam" id="PF18738">
    <property type="entry name" value="HEPN_DZIP3"/>
    <property type="match status" value="1"/>
</dbReference>
<dbReference type="PANTHER" id="PTHR46844">
    <property type="entry name" value="SLR5058 PROTEIN"/>
    <property type="match status" value="1"/>
</dbReference>
<keyword evidence="4" id="KW-1185">Reference proteome</keyword>
<dbReference type="Proteomes" id="UP000594262">
    <property type="component" value="Unplaced"/>
</dbReference>
<evidence type="ECO:0000256" key="1">
    <source>
        <dbReference type="SAM" id="Coils"/>
    </source>
</evidence>
<dbReference type="Pfam" id="PF05729">
    <property type="entry name" value="NACHT"/>
    <property type="match status" value="1"/>
</dbReference>
<feature type="coiled-coil region" evidence="1">
    <location>
        <begin position="249"/>
        <end position="342"/>
    </location>
</feature>
<accession>A0A7M5WQV1</accession>
<protein>
    <recommendedName>
        <fullName evidence="2">NACHT domain-containing protein</fullName>
    </recommendedName>
</protein>
<dbReference type="OrthoDB" id="5962656at2759"/>
<dbReference type="PROSITE" id="PS50837">
    <property type="entry name" value="NACHT"/>
    <property type="match status" value="1"/>
</dbReference>
<dbReference type="InterPro" id="IPR041249">
    <property type="entry name" value="HEPN_DZIP3"/>
</dbReference>
<dbReference type="RefSeq" id="XP_066920404.1">
    <property type="nucleotide sequence ID" value="XM_067064303.1"/>
</dbReference>